<dbReference type="Gene3D" id="2.60.40.420">
    <property type="entry name" value="Cupredoxins - blue copper proteins"/>
    <property type="match status" value="1"/>
</dbReference>
<evidence type="ECO:0000313" key="6">
    <source>
        <dbReference type="Proteomes" id="UP000287171"/>
    </source>
</evidence>
<dbReference type="GO" id="GO:0005507">
    <property type="term" value="F:copper ion binding"/>
    <property type="evidence" value="ECO:0007669"/>
    <property type="project" value="InterPro"/>
</dbReference>
<dbReference type="OrthoDB" id="158004at2"/>
<feature type="domain" description="Blue (type 1) copper" evidence="4">
    <location>
        <begin position="230"/>
        <end position="323"/>
    </location>
</feature>
<dbReference type="InterPro" id="IPR008972">
    <property type="entry name" value="Cupredoxin"/>
</dbReference>
<dbReference type="InterPro" id="IPR000923">
    <property type="entry name" value="BlueCu_1"/>
</dbReference>
<keyword evidence="3" id="KW-1133">Transmembrane helix</keyword>
<dbReference type="GO" id="GO:0009055">
    <property type="term" value="F:electron transfer activity"/>
    <property type="evidence" value="ECO:0007669"/>
    <property type="project" value="InterPro"/>
</dbReference>
<keyword evidence="1" id="KW-0479">Metal-binding</keyword>
<evidence type="ECO:0000259" key="4">
    <source>
        <dbReference type="Pfam" id="PF00127"/>
    </source>
</evidence>
<gene>
    <name evidence="5" type="ORF">KDA_36730</name>
</gene>
<dbReference type="InterPro" id="IPR052721">
    <property type="entry name" value="ET_Amicyanin"/>
</dbReference>
<dbReference type="Proteomes" id="UP000287171">
    <property type="component" value="Unassembled WGS sequence"/>
</dbReference>
<sequence length="326" mass="35608">MGNLVQAIVGIVILLVVVGGLLYIFYSKTNTVEKTGFGSLIMLGLVALMIPVFWIVEGGNQVEATTKQQNLAIERGMQTYAQVCTDQCFAIDNDKVKDVTYNGYTMDYFKTVTDNELRRIISGGVYNPKAVHQPVNPNAVPRAEEYGGGLLSNDVDYLMALIRSSDPKNHEKNGFNDLPAYLQANNTSLYNAAVTYGKQGQFGAAKDMTSQTNITVDIVDNGSNGVTCQSQQGCFSPINMQVKVGTKITWVNKSKLAHTVVAVQGQDIASPKPASNIFDSKKQLATNDTFTYTVTEAAYNANSDTHRLLYYCSIHPDMVAQLVIVK</sequence>
<organism evidence="5 6">
    <name type="scientific">Dictyobacter alpinus</name>
    <dbReference type="NCBI Taxonomy" id="2014873"/>
    <lineage>
        <taxon>Bacteria</taxon>
        <taxon>Bacillati</taxon>
        <taxon>Chloroflexota</taxon>
        <taxon>Ktedonobacteria</taxon>
        <taxon>Ktedonobacterales</taxon>
        <taxon>Dictyobacteraceae</taxon>
        <taxon>Dictyobacter</taxon>
    </lineage>
</organism>
<dbReference type="Pfam" id="PF00127">
    <property type="entry name" value="Copper-bind"/>
    <property type="match status" value="1"/>
</dbReference>
<evidence type="ECO:0000256" key="1">
    <source>
        <dbReference type="ARBA" id="ARBA00022723"/>
    </source>
</evidence>
<dbReference type="RefSeq" id="WP_126628438.1">
    <property type="nucleotide sequence ID" value="NZ_BIFT01000001.1"/>
</dbReference>
<reference evidence="6" key="1">
    <citation type="submission" date="2018-12" db="EMBL/GenBank/DDBJ databases">
        <title>Tengunoibacter tsumagoiensis gen. nov., sp. nov., Dictyobacter kobayashii sp. nov., D. alpinus sp. nov., and D. joshuensis sp. nov. and description of Dictyobacteraceae fam. nov. within the order Ktedonobacterales isolated from Tengu-no-mugimeshi.</title>
        <authorList>
            <person name="Wang C.M."/>
            <person name="Zheng Y."/>
            <person name="Sakai Y."/>
            <person name="Toyoda A."/>
            <person name="Minakuchi Y."/>
            <person name="Abe K."/>
            <person name="Yokota A."/>
            <person name="Yabe S."/>
        </authorList>
    </citation>
    <scope>NUCLEOTIDE SEQUENCE [LARGE SCALE GENOMIC DNA]</scope>
    <source>
        <strain evidence="6">Uno16</strain>
    </source>
</reference>
<accession>A0A402BA58</accession>
<dbReference type="PANTHER" id="PTHR36507:SF1">
    <property type="entry name" value="BLL1555 PROTEIN"/>
    <property type="match status" value="1"/>
</dbReference>
<keyword evidence="3" id="KW-0472">Membrane</keyword>
<keyword evidence="6" id="KW-1185">Reference proteome</keyword>
<dbReference type="EMBL" id="BIFT01000001">
    <property type="protein sequence ID" value="GCE28189.1"/>
    <property type="molecule type" value="Genomic_DNA"/>
</dbReference>
<dbReference type="SUPFAM" id="SSF49503">
    <property type="entry name" value="Cupredoxins"/>
    <property type="match status" value="1"/>
</dbReference>
<name>A0A402BA58_9CHLR</name>
<evidence type="ECO:0000313" key="5">
    <source>
        <dbReference type="EMBL" id="GCE28189.1"/>
    </source>
</evidence>
<feature type="transmembrane region" description="Helical" evidence="3">
    <location>
        <begin position="37"/>
        <end position="56"/>
    </location>
</feature>
<evidence type="ECO:0000256" key="2">
    <source>
        <dbReference type="ARBA" id="ARBA00023008"/>
    </source>
</evidence>
<comment type="caution">
    <text evidence="5">The sequence shown here is derived from an EMBL/GenBank/DDBJ whole genome shotgun (WGS) entry which is preliminary data.</text>
</comment>
<keyword evidence="2" id="KW-0186">Copper</keyword>
<proteinExistence type="predicted"/>
<protein>
    <recommendedName>
        <fullName evidence="4">Blue (type 1) copper domain-containing protein</fullName>
    </recommendedName>
</protein>
<dbReference type="AlphaFoldDB" id="A0A402BA58"/>
<keyword evidence="3" id="KW-0812">Transmembrane</keyword>
<feature type="transmembrane region" description="Helical" evidence="3">
    <location>
        <begin position="6"/>
        <end position="25"/>
    </location>
</feature>
<evidence type="ECO:0000256" key="3">
    <source>
        <dbReference type="SAM" id="Phobius"/>
    </source>
</evidence>
<dbReference type="PANTHER" id="PTHR36507">
    <property type="entry name" value="BLL1555 PROTEIN"/>
    <property type="match status" value="1"/>
</dbReference>